<dbReference type="InterPro" id="IPR035996">
    <property type="entry name" value="4pyrrol_Methylase_sf"/>
</dbReference>
<keyword evidence="7" id="KW-0627">Porphyrin biosynthesis</keyword>
<dbReference type="AlphaFoldDB" id="A0A6B2KVJ7"/>
<dbReference type="Pfam" id="PF00590">
    <property type="entry name" value="TP_methylase"/>
    <property type="match status" value="1"/>
</dbReference>
<dbReference type="InterPro" id="IPR006366">
    <property type="entry name" value="CobA/CysG_C"/>
</dbReference>
<evidence type="ECO:0000259" key="11">
    <source>
        <dbReference type="Pfam" id="PF00590"/>
    </source>
</evidence>
<dbReference type="InterPro" id="IPR003043">
    <property type="entry name" value="Uropor_MeTrfase_CS"/>
</dbReference>
<feature type="domain" description="Tetrapyrrole methylase" evidence="11">
    <location>
        <begin position="21"/>
        <end position="229"/>
    </location>
</feature>
<gene>
    <name evidence="12" type="primary">cobA</name>
    <name evidence="12" type="ORF">GZH52_14740</name>
</gene>
<evidence type="ECO:0000256" key="6">
    <source>
        <dbReference type="ARBA" id="ARBA00022691"/>
    </source>
</evidence>
<evidence type="ECO:0000256" key="9">
    <source>
        <dbReference type="ARBA" id="ARBA00060548"/>
    </source>
</evidence>
<protein>
    <recommendedName>
        <fullName evidence="2">uroporphyrinogen-III C-methyltransferase</fullName>
        <ecNumber evidence="2">2.1.1.107</ecNumber>
    </recommendedName>
</protein>
<keyword evidence="5 10" id="KW-0808">Transferase</keyword>
<dbReference type="GO" id="GO:0009236">
    <property type="term" value="P:cobalamin biosynthetic process"/>
    <property type="evidence" value="ECO:0007669"/>
    <property type="project" value="UniProtKB-KW"/>
</dbReference>
<dbReference type="GO" id="GO:0032259">
    <property type="term" value="P:methylation"/>
    <property type="evidence" value="ECO:0007669"/>
    <property type="project" value="UniProtKB-KW"/>
</dbReference>
<evidence type="ECO:0000313" key="13">
    <source>
        <dbReference type="Proteomes" id="UP000482578"/>
    </source>
</evidence>
<keyword evidence="4 10" id="KW-0489">Methyltransferase</keyword>
<keyword evidence="13" id="KW-1185">Reference proteome</keyword>
<sequence>MEQSVTFSGWSNISSQPPGSVSLVGAGPGDPGLLTLVALRRLEEADAVFYDLLVDEAILKLAKHARMVCVGKRASTHTMAQAQIHAELVAAAQRSERVVRLKGGDPFMFGRGGEEIDALGDAGIKWEVVPGISAALGAAASCGIPLTHRDHAQSCRFVTGHRRNGLSNLSWALHGDEDETLVIYMGIGEASAIVEALLAAGRSPMTPVAVVENATRLSERCVRTVLSALPLTLKETGIKPPSLLFIGSIAGHYPKGELASS</sequence>
<dbReference type="NCBIfam" id="TIGR01469">
    <property type="entry name" value="cobA_cysG_Cterm"/>
    <property type="match status" value="1"/>
</dbReference>
<name>A0A6B2KVJ7_9NEIS</name>
<dbReference type="UniPathway" id="UPA00262">
    <property type="reaction ID" value="UER00211"/>
</dbReference>
<dbReference type="PROSITE" id="PS00840">
    <property type="entry name" value="SUMT_2"/>
    <property type="match status" value="1"/>
</dbReference>
<accession>A0A6B2KVJ7</accession>
<comment type="similarity">
    <text evidence="1 10">Belongs to the precorrin methyltransferase family.</text>
</comment>
<dbReference type="GO" id="GO:0004851">
    <property type="term" value="F:uroporphyrin-III C-methyltransferase activity"/>
    <property type="evidence" value="ECO:0007669"/>
    <property type="project" value="UniProtKB-EC"/>
</dbReference>
<dbReference type="Gene3D" id="3.40.1010.10">
    <property type="entry name" value="Cobalt-precorrin-4 Transmethylase, Domain 1"/>
    <property type="match status" value="1"/>
</dbReference>
<dbReference type="InterPro" id="IPR000878">
    <property type="entry name" value="4pyrrol_Mease"/>
</dbReference>
<evidence type="ECO:0000256" key="8">
    <source>
        <dbReference type="ARBA" id="ARBA00025705"/>
    </source>
</evidence>
<dbReference type="EC" id="2.1.1.107" evidence="2"/>
<dbReference type="InterPro" id="IPR014776">
    <property type="entry name" value="4pyrrole_Mease_sub2"/>
</dbReference>
<evidence type="ECO:0000256" key="4">
    <source>
        <dbReference type="ARBA" id="ARBA00022603"/>
    </source>
</evidence>
<evidence type="ECO:0000313" key="12">
    <source>
        <dbReference type="EMBL" id="NDV14029.1"/>
    </source>
</evidence>
<dbReference type="SUPFAM" id="SSF53790">
    <property type="entry name" value="Tetrapyrrole methylase"/>
    <property type="match status" value="1"/>
</dbReference>
<reference evidence="12 13" key="1">
    <citation type="submission" date="2020-02" db="EMBL/GenBank/DDBJ databases">
        <authorList>
            <person name="Yang Z."/>
        </authorList>
    </citation>
    <scope>NUCLEOTIDE SEQUENCE [LARGE SCALE GENOMIC DNA]</scope>
    <source>
        <strain evidence="12 13">HX-7-9</strain>
    </source>
</reference>
<dbReference type="CDD" id="cd11642">
    <property type="entry name" value="SUMT"/>
    <property type="match status" value="1"/>
</dbReference>
<comment type="pathway">
    <text evidence="9">Cofactor biosynthesis; adenosylcobalamin biosynthesis; precorrin-2 from uroporphyrinogen III: step 1/1.</text>
</comment>
<comment type="caution">
    <text evidence="12">The sequence shown here is derived from an EMBL/GenBank/DDBJ whole genome shotgun (WGS) entry which is preliminary data.</text>
</comment>
<dbReference type="InterPro" id="IPR050161">
    <property type="entry name" value="Siro_Cobalamin_biosynth"/>
</dbReference>
<dbReference type="FunFam" id="3.40.1010.10:FF:000001">
    <property type="entry name" value="Siroheme synthase"/>
    <property type="match status" value="1"/>
</dbReference>
<evidence type="ECO:0000256" key="10">
    <source>
        <dbReference type="RuleBase" id="RU003960"/>
    </source>
</evidence>
<dbReference type="Proteomes" id="UP000482578">
    <property type="component" value="Unassembled WGS sequence"/>
</dbReference>
<proteinExistence type="inferred from homology"/>
<evidence type="ECO:0000256" key="7">
    <source>
        <dbReference type="ARBA" id="ARBA00023244"/>
    </source>
</evidence>
<keyword evidence="6" id="KW-0949">S-adenosyl-L-methionine</keyword>
<dbReference type="InterPro" id="IPR014777">
    <property type="entry name" value="4pyrrole_Mease_sub1"/>
</dbReference>
<comment type="pathway">
    <text evidence="8">Porphyrin-containing compound metabolism; siroheme biosynthesis; precorrin-2 from uroporphyrinogen III: step 1/1.</text>
</comment>
<keyword evidence="3" id="KW-0169">Cobalamin biosynthesis</keyword>
<evidence type="ECO:0000256" key="3">
    <source>
        <dbReference type="ARBA" id="ARBA00022573"/>
    </source>
</evidence>
<dbReference type="EMBL" id="JAAGAA010000015">
    <property type="protein sequence ID" value="NDV14029.1"/>
    <property type="molecule type" value="Genomic_DNA"/>
</dbReference>
<dbReference type="GO" id="GO:0019354">
    <property type="term" value="P:siroheme biosynthetic process"/>
    <property type="evidence" value="ECO:0007669"/>
    <property type="project" value="UniProtKB-UniPathway"/>
</dbReference>
<dbReference type="RefSeq" id="WP_163317558.1">
    <property type="nucleotide sequence ID" value="NZ_JAAGAA010000015.1"/>
</dbReference>
<dbReference type="Gene3D" id="3.30.950.10">
    <property type="entry name" value="Methyltransferase, Cobalt-precorrin-4 Transmethylase, Domain 2"/>
    <property type="match status" value="1"/>
</dbReference>
<evidence type="ECO:0000256" key="1">
    <source>
        <dbReference type="ARBA" id="ARBA00005879"/>
    </source>
</evidence>
<dbReference type="FunFam" id="3.30.950.10:FF:000001">
    <property type="entry name" value="Siroheme synthase"/>
    <property type="match status" value="1"/>
</dbReference>
<evidence type="ECO:0000256" key="5">
    <source>
        <dbReference type="ARBA" id="ARBA00022679"/>
    </source>
</evidence>
<organism evidence="12 13">
    <name type="scientific">Crenobacter caeni</name>
    <dbReference type="NCBI Taxonomy" id="2705474"/>
    <lineage>
        <taxon>Bacteria</taxon>
        <taxon>Pseudomonadati</taxon>
        <taxon>Pseudomonadota</taxon>
        <taxon>Betaproteobacteria</taxon>
        <taxon>Neisseriales</taxon>
        <taxon>Neisseriaceae</taxon>
        <taxon>Crenobacter</taxon>
    </lineage>
</organism>
<dbReference type="PANTHER" id="PTHR45790">
    <property type="entry name" value="SIROHEME SYNTHASE-RELATED"/>
    <property type="match status" value="1"/>
</dbReference>
<dbReference type="NCBIfam" id="NF004790">
    <property type="entry name" value="PRK06136.1"/>
    <property type="match status" value="1"/>
</dbReference>
<dbReference type="PANTHER" id="PTHR45790:SF3">
    <property type="entry name" value="S-ADENOSYL-L-METHIONINE-DEPENDENT UROPORPHYRINOGEN III METHYLTRANSFERASE, CHLOROPLASTIC"/>
    <property type="match status" value="1"/>
</dbReference>
<evidence type="ECO:0000256" key="2">
    <source>
        <dbReference type="ARBA" id="ARBA00012162"/>
    </source>
</evidence>